<reference evidence="1 2" key="1">
    <citation type="submission" date="2010-04" db="EMBL/GenBank/DDBJ databases">
        <title>The Genome Sequence of Escherichia coli H386.</title>
        <authorList>
            <consortium name="The Broad Institute Genome Sequencing Platform"/>
            <consortium name="The Broad Institute Genome Sequencing Center for Infectious Disease"/>
            <person name="Feldgarden M."/>
            <person name="Gordon D.M."/>
            <person name="Johnson J.R."/>
            <person name="Johnston B.D."/>
            <person name="Young S."/>
            <person name="Zeng Q."/>
            <person name="Koehrsen M."/>
            <person name="Alvarado L."/>
            <person name="Berlin A.M."/>
            <person name="Borenstein D."/>
            <person name="Chapman S.B."/>
            <person name="Chen Z."/>
            <person name="Engels R."/>
            <person name="Freedman E."/>
            <person name="Gellesch M."/>
            <person name="Goldberg J."/>
            <person name="Griggs A."/>
            <person name="Gujja S."/>
            <person name="Heilman E.R."/>
            <person name="Heiman D.I."/>
            <person name="Hepburn T.A."/>
            <person name="Howarth C."/>
            <person name="Jen D."/>
            <person name="Larson L."/>
            <person name="Mehta T."/>
            <person name="Park D."/>
            <person name="Pearson M."/>
            <person name="Richards J."/>
            <person name="Roberts A."/>
            <person name="Saif S."/>
            <person name="Shea T.D."/>
            <person name="Shenoy N."/>
            <person name="Sisk P."/>
            <person name="Stolte C."/>
            <person name="Sykes S.N."/>
            <person name="Walk T."/>
            <person name="White J."/>
            <person name="Yandava C."/>
            <person name="Haas B."/>
            <person name="Henn M.R."/>
            <person name="Nusbaum C."/>
            <person name="Birren B."/>
        </authorList>
    </citation>
    <scope>NUCLEOTIDE SEQUENCE [LARGE SCALE GENOMIC DNA]</scope>
    <source>
        <strain evidence="1 2">H386</strain>
    </source>
</reference>
<protein>
    <submittedName>
        <fullName evidence="1">Uncharacterized protein</fullName>
    </submittedName>
</protein>
<organism evidence="1 2">
    <name type="scientific">Escherichia coli H386</name>
    <dbReference type="NCBI Taxonomy" id="656397"/>
    <lineage>
        <taxon>Bacteria</taxon>
        <taxon>Pseudomonadati</taxon>
        <taxon>Pseudomonadota</taxon>
        <taxon>Gammaproteobacteria</taxon>
        <taxon>Enterobacterales</taxon>
        <taxon>Enterobacteriaceae</taxon>
        <taxon>Escherichia</taxon>
    </lineage>
</organism>
<evidence type="ECO:0000313" key="1">
    <source>
        <dbReference type="EMBL" id="OSL00140.1"/>
    </source>
</evidence>
<gene>
    <name evidence="1" type="ORF">ECVG_03913</name>
</gene>
<evidence type="ECO:0000313" key="2">
    <source>
        <dbReference type="Proteomes" id="UP000193045"/>
    </source>
</evidence>
<proteinExistence type="predicted"/>
<accession>A0A1X3J8V8</accession>
<dbReference type="AlphaFoldDB" id="A0A1X3J8V8"/>
<dbReference type="EMBL" id="ADJB01000094">
    <property type="protein sequence ID" value="OSL00140.1"/>
    <property type="molecule type" value="Genomic_DNA"/>
</dbReference>
<sequence>MKLDVDGNYKMAASPAFFVYKASGRIFSLTPCFVNLSPRNF</sequence>
<name>A0A1X3J8V8_ECOLX</name>
<comment type="caution">
    <text evidence="1">The sequence shown here is derived from an EMBL/GenBank/DDBJ whole genome shotgun (WGS) entry which is preliminary data.</text>
</comment>
<dbReference type="Proteomes" id="UP000193045">
    <property type="component" value="Unassembled WGS sequence"/>
</dbReference>